<gene>
    <name evidence="8" type="ORF">HD592_000161</name>
</gene>
<evidence type="ECO:0000256" key="3">
    <source>
        <dbReference type="ARBA" id="ARBA00022475"/>
    </source>
</evidence>
<evidence type="ECO:0000256" key="2">
    <source>
        <dbReference type="ARBA" id="ARBA00011006"/>
    </source>
</evidence>
<proteinExistence type="inferred from homology"/>
<feature type="transmembrane region" description="Helical" evidence="7">
    <location>
        <begin position="33"/>
        <end position="51"/>
    </location>
</feature>
<dbReference type="EMBL" id="JACHMK010000001">
    <property type="protein sequence ID" value="MBB6333596.1"/>
    <property type="molecule type" value="Genomic_DNA"/>
</dbReference>
<dbReference type="GeneID" id="85978347"/>
<dbReference type="RefSeq" id="WP_184451294.1">
    <property type="nucleotide sequence ID" value="NZ_JACHMK010000001.1"/>
</dbReference>
<feature type="transmembrane region" description="Helical" evidence="7">
    <location>
        <begin position="6"/>
        <end position="21"/>
    </location>
</feature>
<dbReference type="Pfam" id="PF04226">
    <property type="entry name" value="Transgly_assoc"/>
    <property type="match status" value="1"/>
</dbReference>
<evidence type="ECO:0000256" key="4">
    <source>
        <dbReference type="ARBA" id="ARBA00022692"/>
    </source>
</evidence>
<feature type="transmembrane region" description="Helical" evidence="7">
    <location>
        <begin position="63"/>
        <end position="81"/>
    </location>
</feature>
<name>A0A923E0D1_9ACTO</name>
<keyword evidence="3" id="KW-1003">Cell membrane</keyword>
<keyword evidence="5 7" id="KW-1133">Transmembrane helix</keyword>
<protein>
    <submittedName>
        <fullName evidence="8">Membrane protein YeaQ/YmgE (Transglycosylase-associated protein family)</fullName>
    </submittedName>
</protein>
<dbReference type="AlphaFoldDB" id="A0A923E0D1"/>
<dbReference type="PANTHER" id="PTHR33884">
    <property type="entry name" value="UPF0410 PROTEIN YMGE"/>
    <property type="match status" value="1"/>
</dbReference>
<dbReference type="InterPro" id="IPR007341">
    <property type="entry name" value="Transgly_assoc"/>
</dbReference>
<evidence type="ECO:0000256" key="5">
    <source>
        <dbReference type="ARBA" id="ARBA00022989"/>
    </source>
</evidence>
<evidence type="ECO:0000313" key="9">
    <source>
        <dbReference type="Proteomes" id="UP000617426"/>
    </source>
</evidence>
<keyword evidence="9" id="KW-1185">Reference proteome</keyword>
<evidence type="ECO:0000256" key="6">
    <source>
        <dbReference type="ARBA" id="ARBA00023136"/>
    </source>
</evidence>
<dbReference type="PANTHER" id="PTHR33884:SF3">
    <property type="entry name" value="UPF0410 PROTEIN YMGE"/>
    <property type="match status" value="1"/>
</dbReference>
<comment type="subcellular location">
    <subcellularLocation>
        <location evidence="1">Cell membrane</location>
        <topology evidence="1">Multi-pass membrane protein</topology>
    </subcellularLocation>
</comment>
<comment type="similarity">
    <text evidence="2">Belongs to the UPF0410 family.</text>
</comment>
<sequence>MGILGYIILGLVVGAIAKAIMPGRAGEGWGSNLVIGVIGAIVGGWIGNFVFNVGLGSFWNLRTWILSIVGAIVVLAIWGAIKGRK</sequence>
<comment type="caution">
    <text evidence="8">The sequence shown here is derived from an EMBL/GenBank/DDBJ whole genome shotgun (WGS) entry which is preliminary data.</text>
</comment>
<dbReference type="Proteomes" id="UP000617426">
    <property type="component" value="Unassembled WGS sequence"/>
</dbReference>
<evidence type="ECO:0000256" key="1">
    <source>
        <dbReference type="ARBA" id="ARBA00004651"/>
    </source>
</evidence>
<keyword evidence="4 7" id="KW-0812">Transmembrane</keyword>
<reference evidence="8" key="1">
    <citation type="submission" date="2020-08" db="EMBL/GenBank/DDBJ databases">
        <title>Sequencing the genomes of 1000 actinobacteria strains.</title>
        <authorList>
            <person name="Klenk H.-P."/>
        </authorList>
    </citation>
    <scope>NUCLEOTIDE SEQUENCE</scope>
    <source>
        <strain evidence="8">DSM 10695</strain>
    </source>
</reference>
<accession>A0A923E0D1</accession>
<keyword evidence="6 7" id="KW-0472">Membrane</keyword>
<dbReference type="GO" id="GO:0005886">
    <property type="term" value="C:plasma membrane"/>
    <property type="evidence" value="ECO:0007669"/>
    <property type="project" value="UniProtKB-SubCell"/>
</dbReference>
<organism evidence="8 9">
    <name type="scientific">Schaalia hyovaginalis</name>
    <dbReference type="NCBI Taxonomy" id="29316"/>
    <lineage>
        <taxon>Bacteria</taxon>
        <taxon>Bacillati</taxon>
        <taxon>Actinomycetota</taxon>
        <taxon>Actinomycetes</taxon>
        <taxon>Actinomycetales</taxon>
        <taxon>Actinomycetaceae</taxon>
        <taxon>Schaalia</taxon>
    </lineage>
</organism>
<evidence type="ECO:0000313" key="8">
    <source>
        <dbReference type="EMBL" id="MBB6333596.1"/>
    </source>
</evidence>
<evidence type="ECO:0000256" key="7">
    <source>
        <dbReference type="SAM" id="Phobius"/>
    </source>
</evidence>